<feature type="transmembrane region" description="Helical" evidence="5">
    <location>
        <begin position="31"/>
        <end position="49"/>
    </location>
</feature>
<accession>A0A0T5ZYQ5</accession>
<sequence length="250" mass="28279">MSPENERPADLGWEGLIDKFSPFLNEIKKRVRLFIILFLVFAVLGFVYYEQIINFSLRIFRFEGVNIAFTSPFQFINLAFSSALAVGLIAALPLALYQIFSFLRPALKKREFRIIMTLMPLVIFLFFVGFFYGVAVMKYVISLFYEKALELEVGNLLDVSALLSQIIVTSSLLGAAFEFPVVLTALMRIGVLGYRTISSQRPMVYFICLLFASLLPPTDLLSLALLTVPLILLFESTLFINRVVLKTPVS</sequence>
<protein>
    <submittedName>
        <fullName evidence="6">Sec-independent protein translocase protein tatCy, sec-independent protein translocase protein TatC</fullName>
    </submittedName>
</protein>
<dbReference type="STRING" id="1576480.XU08_C0001G0159"/>
<feature type="transmembrane region" description="Helical" evidence="5">
    <location>
        <begin position="75"/>
        <end position="97"/>
    </location>
</feature>
<feature type="transmembrane region" description="Helical" evidence="5">
    <location>
        <begin position="204"/>
        <end position="234"/>
    </location>
</feature>
<dbReference type="Proteomes" id="UP000051297">
    <property type="component" value="Unassembled WGS sequence"/>
</dbReference>
<evidence type="ECO:0000313" key="7">
    <source>
        <dbReference type="Proteomes" id="UP000051297"/>
    </source>
</evidence>
<dbReference type="GO" id="GO:0065002">
    <property type="term" value="P:intracellular protein transmembrane transport"/>
    <property type="evidence" value="ECO:0007669"/>
    <property type="project" value="TreeGrafter"/>
</dbReference>
<dbReference type="Pfam" id="PF00902">
    <property type="entry name" value="TatC"/>
    <property type="match status" value="1"/>
</dbReference>
<evidence type="ECO:0000256" key="3">
    <source>
        <dbReference type="ARBA" id="ARBA00022989"/>
    </source>
</evidence>
<evidence type="ECO:0000256" key="5">
    <source>
        <dbReference type="SAM" id="Phobius"/>
    </source>
</evidence>
<evidence type="ECO:0000256" key="1">
    <source>
        <dbReference type="ARBA" id="ARBA00004141"/>
    </source>
</evidence>
<evidence type="ECO:0000256" key="2">
    <source>
        <dbReference type="ARBA" id="ARBA00022692"/>
    </source>
</evidence>
<dbReference type="PANTHER" id="PTHR30371:SF0">
    <property type="entry name" value="SEC-INDEPENDENT PROTEIN TRANSLOCASE PROTEIN TATC, CHLOROPLASTIC-RELATED"/>
    <property type="match status" value="1"/>
</dbReference>
<proteinExistence type="predicted"/>
<feature type="transmembrane region" description="Helical" evidence="5">
    <location>
        <begin position="118"/>
        <end position="141"/>
    </location>
</feature>
<reference evidence="6 7" key="1">
    <citation type="submission" date="2015-05" db="EMBL/GenBank/DDBJ databases">
        <title>Critical biogeochemical functions in the subsurface are associated with bacteria from new phyla and little studied lineages.</title>
        <authorList>
            <person name="Hug L.A."/>
            <person name="Thomas B.C."/>
            <person name="Sharon I."/>
            <person name="Brown C.T."/>
            <person name="Sharma R."/>
            <person name="Hettich R.L."/>
            <person name="Wilkins M.J."/>
            <person name="Williams K.H."/>
            <person name="Singh A."/>
            <person name="Banfield J.F."/>
        </authorList>
    </citation>
    <scope>NUCLEOTIDE SEQUENCE [LARGE SCALE GENOMIC DNA]</scope>
    <source>
        <strain evidence="6">CSP1-7</strain>
    </source>
</reference>
<keyword evidence="4 5" id="KW-0472">Membrane</keyword>
<evidence type="ECO:0000313" key="6">
    <source>
        <dbReference type="EMBL" id="KRT67749.1"/>
    </source>
</evidence>
<feature type="transmembrane region" description="Helical" evidence="5">
    <location>
        <begin position="161"/>
        <end position="183"/>
    </location>
</feature>
<keyword evidence="3 5" id="KW-1133">Transmembrane helix</keyword>
<dbReference type="GO" id="GO:0043953">
    <property type="term" value="P:protein transport by the Tat complex"/>
    <property type="evidence" value="ECO:0007669"/>
    <property type="project" value="TreeGrafter"/>
</dbReference>
<dbReference type="GO" id="GO:0033281">
    <property type="term" value="C:TAT protein transport complex"/>
    <property type="evidence" value="ECO:0007669"/>
    <property type="project" value="TreeGrafter"/>
</dbReference>
<name>A0A0T5ZYQ5_UNCKA</name>
<dbReference type="EMBL" id="LDXK01000001">
    <property type="protein sequence ID" value="KRT67749.1"/>
    <property type="molecule type" value="Genomic_DNA"/>
</dbReference>
<dbReference type="GO" id="GO:0009977">
    <property type="term" value="F:proton motive force dependent protein transmembrane transporter activity"/>
    <property type="evidence" value="ECO:0007669"/>
    <property type="project" value="TreeGrafter"/>
</dbReference>
<keyword evidence="2 5" id="KW-0812">Transmembrane</keyword>
<dbReference type="InterPro" id="IPR002033">
    <property type="entry name" value="TatC"/>
</dbReference>
<comment type="subcellular location">
    <subcellularLocation>
        <location evidence="1">Membrane</location>
        <topology evidence="1">Multi-pass membrane protein</topology>
    </subcellularLocation>
</comment>
<dbReference type="PANTHER" id="PTHR30371">
    <property type="entry name" value="SEC-INDEPENDENT PROTEIN TRANSLOCASE PROTEIN TATC"/>
    <property type="match status" value="1"/>
</dbReference>
<dbReference type="AlphaFoldDB" id="A0A0T5ZYQ5"/>
<organism evidence="6 7">
    <name type="scientific">candidate division WWE3 bacterium CSP1-7</name>
    <dbReference type="NCBI Taxonomy" id="1576480"/>
    <lineage>
        <taxon>Bacteria</taxon>
        <taxon>Katanobacteria</taxon>
    </lineage>
</organism>
<evidence type="ECO:0000256" key="4">
    <source>
        <dbReference type="ARBA" id="ARBA00023136"/>
    </source>
</evidence>
<comment type="caution">
    <text evidence="6">The sequence shown here is derived from an EMBL/GenBank/DDBJ whole genome shotgun (WGS) entry which is preliminary data.</text>
</comment>
<dbReference type="PRINTS" id="PR01840">
    <property type="entry name" value="TATCFAMILY"/>
</dbReference>
<gene>
    <name evidence="6" type="primary">tatCY</name>
    <name evidence="6" type="ORF">XU08_C0001G0159</name>
</gene>